<evidence type="ECO:0000313" key="4">
    <source>
        <dbReference type="Proteomes" id="UP000005819"/>
    </source>
</evidence>
<dbReference type="HOGENOM" id="CLU_878906_0_0_10"/>
<sequence>MPMKKSYFLLLAVLLWGCSTFEEEVLPAPGDSPRQLSVSAVEEPGPDPGSLEIMQRAVDSVAAHSGQRSRSASVSGAQIEPTHRYVRFSPATKAQFDALFDQDEFTCYNFPLDEVSPVSADEGFRMSGPSDTPEQLYAVLRTTVVLPDTIASEVLKELYDPSVTERGVADPVWADRVWAEARALIDDGRHPGKIIPYIPSGEIKVWDNIAGDYIPIEGVMVTIMPPDNLLRVLTTRTDKDGKFRMSGSVQEPVNYALSWNTVYWTIKSSAVSSANLRGPSVQGAWNVKISGDDVISGPATVFRAATDTGTRCRHWD</sequence>
<reference evidence="3" key="2">
    <citation type="submission" date="2013-09" db="EMBL/GenBank/DDBJ databases">
        <title>Draft genome sequence of Alistipes putredinis (DSM 17216).</title>
        <authorList>
            <person name="Sudarsanam P."/>
            <person name="Ley R."/>
            <person name="Guruge J."/>
            <person name="Turnbaugh P.J."/>
            <person name="Mahowald M."/>
            <person name="Liep D."/>
            <person name="Gordon J."/>
        </authorList>
    </citation>
    <scope>NUCLEOTIDE SEQUENCE</scope>
    <source>
        <strain evidence="3">DSM 17216</strain>
    </source>
</reference>
<dbReference type="Proteomes" id="UP000005819">
    <property type="component" value="Unassembled WGS sequence"/>
</dbReference>
<feature type="chain" id="PRO_5002752728" description="Carboxypeptidase regulatory-like domain-containing protein" evidence="2">
    <location>
        <begin position="23"/>
        <end position="316"/>
    </location>
</feature>
<evidence type="ECO:0000313" key="3">
    <source>
        <dbReference type="EMBL" id="EDS02887.1"/>
    </source>
</evidence>
<dbReference type="AlphaFoldDB" id="B0MZ51"/>
<feature type="region of interest" description="Disordered" evidence="1">
    <location>
        <begin position="27"/>
        <end position="50"/>
    </location>
</feature>
<gene>
    <name evidence="3" type="ORF">ALIPUT_02425</name>
</gene>
<evidence type="ECO:0000256" key="1">
    <source>
        <dbReference type="SAM" id="MobiDB-lite"/>
    </source>
</evidence>
<dbReference type="EMBL" id="ABFK02000020">
    <property type="protein sequence ID" value="EDS02887.1"/>
    <property type="molecule type" value="Genomic_DNA"/>
</dbReference>
<keyword evidence="2" id="KW-0732">Signal</keyword>
<reference evidence="3" key="1">
    <citation type="submission" date="2007-10" db="EMBL/GenBank/DDBJ databases">
        <authorList>
            <person name="Fulton L."/>
            <person name="Clifton S."/>
            <person name="Fulton B."/>
            <person name="Xu J."/>
            <person name="Minx P."/>
            <person name="Pepin K.H."/>
            <person name="Johnson M."/>
            <person name="Thiruvilangam P."/>
            <person name="Bhonagiri V."/>
            <person name="Nash W.E."/>
            <person name="Mardis E.R."/>
            <person name="Wilson R.K."/>
        </authorList>
    </citation>
    <scope>NUCLEOTIDE SEQUENCE [LARGE SCALE GENOMIC DNA]</scope>
    <source>
        <strain evidence="3">DSM 17216</strain>
    </source>
</reference>
<accession>B0MZ51</accession>
<feature type="signal peptide" evidence="2">
    <location>
        <begin position="1"/>
        <end position="22"/>
    </location>
</feature>
<comment type="caution">
    <text evidence="3">The sequence shown here is derived from an EMBL/GenBank/DDBJ whole genome shotgun (WGS) entry which is preliminary data.</text>
</comment>
<organism evidence="3 4">
    <name type="scientific">Alistipes putredinis DSM 17216</name>
    <dbReference type="NCBI Taxonomy" id="445970"/>
    <lineage>
        <taxon>Bacteria</taxon>
        <taxon>Pseudomonadati</taxon>
        <taxon>Bacteroidota</taxon>
        <taxon>Bacteroidia</taxon>
        <taxon>Bacteroidales</taxon>
        <taxon>Rikenellaceae</taxon>
        <taxon>Alistipes</taxon>
    </lineage>
</organism>
<protein>
    <recommendedName>
        <fullName evidence="5">Carboxypeptidase regulatory-like domain-containing protein</fullName>
    </recommendedName>
</protein>
<evidence type="ECO:0000256" key="2">
    <source>
        <dbReference type="SAM" id="SignalP"/>
    </source>
</evidence>
<evidence type="ECO:0008006" key="5">
    <source>
        <dbReference type="Google" id="ProtNLM"/>
    </source>
</evidence>
<proteinExistence type="predicted"/>
<name>B0MZ51_9BACT</name>
<keyword evidence="4" id="KW-1185">Reference proteome</keyword>